<dbReference type="GO" id="GO:0004252">
    <property type="term" value="F:serine-type endopeptidase activity"/>
    <property type="evidence" value="ECO:0007669"/>
    <property type="project" value="InterPro"/>
</dbReference>
<dbReference type="GO" id="GO:0006508">
    <property type="term" value="P:proteolysis"/>
    <property type="evidence" value="ECO:0007669"/>
    <property type="project" value="InterPro"/>
</dbReference>
<evidence type="ECO:0000313" key="2">
    <source>
        <dbReference type="EMBL" id="TLU97375.1"/>
    </source>
</evidence>
<proteinExistence type="predicted"/>
<dbReference type="InterPro" id="IPR001254">
    <property type="entry name" value="Trypsin_dom"/>
</dbReference>
<organism evidence="2 3">
    <name type="scientific">Dyadobacter luticola</name>
    <dbReference type="NCBI Taxonomy" id="1979387"/>
    <lineage>
        <taxon>Bacteria</taxon>
        <taxon>Pseudomonadati</taxon>
        <taxon>Bacteroidota</taxon>
        <taxon>Cytophagia</taxon>
        <taxon>Cytophagales</taxon>
        <taxon>Spirosomataceae</taxon>
        <taxon>Dyadobacter</taxon>
    </lineage>
</organism>
<dbReference type="OrthoDB" id="9342482at2"/>
<dbReference type="Gene3D" id="2.40.10.10">
    <property type="entry name" value="Trypsin-like serine proteases"/>
    <property type="match status" value="2"/>
</dbReference>
<dbReference type="Pfam" id="PF13365">
    <property type="entry name" value="Trypsin_2"/>
    <property type="match status" value="1"/>
</dbReference>
<dbReference type="InterPro" id="IPR043504">
    <property type="entry name" value="Peptidase_S1_PA_chymotrypsin"/>
</dbReference>
<name>A0A5R9KMD8_9BACT</name>
<dbReference type="PROSITE" id="PS50240">
    <property type="entry name" value="TRYPSIN_DOM"/>
    <property type="match status" value="1"/>
</dbReference>
<evidence type="ECO:0000313" key="3">
    <source>
        <dbReference type="Proteomes" id="UP000306402"/>
    </source>
</evidence>
<keyword evidence="3" id="KW-1185">Reference proteome</keyword>
<gene>
    <name evidence="2" type="ORF">FEN17_26695</name>
</gene>
<dbReference type="SUPFAM" id="SSF50494">
    <property type="entry name" value="Trypsin-like serine proteases"/>
    <property type="match status" value="1"/>
</dbReference>
<dbReference type="Pfam" id="PF18962">
    <property type="entry name" value="Por_Secre_tail"/>
    <property type="match status" value="1"/>
</dbReference>
<dbReference type="Proteomes" id="UP000306402">
    <property type="component" value="Unassembled WGS sequence"/>
</dbReference>
<sequence length="606" mass="65948">MQMTRPTFQKAINLTLSLNANLDPAIRIDPPYQVIHLYLMSTSICLSEIIFKTQTYSFMRENKFTKFLLALLLGISSINVQAQIDVVCRFAEYMIPTLSNSICLITVTTAEGNPKQCTGVLVNNEAQDRRAFILTARHCITNKSLDINLTPSEIASVENSMEVRFRWRRLTCNATTGGASMAIYNQATFRAADFYSDMALFELNAAALPLPPDLNFAGWSRGTETSGTMKFIGHPGGQSQRYANGHKAVPQSTDPYKLTVTFDEGASSAADGASGGPLFSEYGRVIGLLSGSNPGQGEFGEISAMWNSNKPSNKSLKAWLSPNQNLTSIGTLVPMQIGPISNVCTNLNKTATLPNLAPGQSVTWSASPSLTIVSSTGNSVTVKASSSAGGGVGQISATSGPANSTFTTTRDVWWGTPDMGSIKYNGSSASNYTFVQPNTNYTVEYDQSKLVLTNMTGNMNWNPMPGYGGSYGVNFSQYDFNLPPGQSVQFNPVSATNSCGTANRSMGFEAFSGFALYPNPTVKTLYMKFDNSKHLEGLPEDISIYEEATGKIVKQVPIKDAFNKKLIKENVLAIDVKDFPRGTYYLHVRPNKNNKKDIDKIRVVFN</sequence>
<evidence type="ECO:0000259" key="1">
    <source>
        <dbReference type="PROSITE" id="PS50240"/>
    </source>
</evidence>
<dbReference type="InterPro" id="IPR026444">
    <property type="entry name" value="Secre_tail"/>
</dbReference>
<reference evidence="2 3" key="1">
    <citation type="submission" date="2019-05" db="EMBL/GenBank/DDBJ databases">
        <authorList>
            <person name="Qu J.-H."/>
        </authorList>
    </citation>
    <scope>NUCLEOTIDE SEQUENCE [LARGE SCALE GENOMIC DNA]</scope>
    <source>
        <strain evidence="2 3">T17</strain>
    </source>
</reference>
<dbReference type="InterPro" id="IPR009003">
    <property type="entry name" value="Peptidase_S1_PA"/>
</dbReference>
<dbReference type="EMBL" id="VCEJ01000009">
    <property type="protein sequence ID" value="TLU97375.1"/>
    <property type="molecule type" value="Genomic_DNA"/>
</dbReference>
<protein>
    <submittedName>
        <fullName evidence="2">Trypsin-like peptidase domain-containing protein</fullName>
    </submittedName>
</protein>
<feature type="domain" description="Peptidase S1" evidence="1">
    <location>
        <begin position="117"/>
        <end position="325"/>
    </location>
</feature>
<dbReference type="AlphaFoldDB" id="A0A5R9KMD8"/>
<accession>A0A5R9KMD8</accession>
<comment type="caution">
    <text evidence="2">The sequence shown here is derived from an EMBL/GenBank/DDBJ whole genome shotgun (WGS) entry which is preliminary data.</text>
</comment>